<name>A0A7G1I6V9_MYCKA</name>
<evidence type="ECO:0000313" key="2">
    <source>
        <dbReference type="Proteomes" id="UP000516380"/>
    </source>
</evidence>
<dbReference type="Proteomes" id="UP000516380">
    <property type="component" value="Chromosome"/>
</dbReference>
<dbReference type="EMBL" id="AP023343">
    <property type="protein sequence ID" value="BCI86741.1"/>
    <property type="molecule type" value="Genomic_DNA"/>
</dbReference>
<keyword evidence="2" id="KW-1185">Reference proteome</keyword>
<dbReference type="AlphaFoldDB" id="A0A7G1I6V9"/>
<sequence length="137" mass="15852">MREVVTSLPDAENRDFYKEIAMPSRELPFPVFDADNHMYEPQEALTKFLPDKRKHVIDYVQIRGRTKIVVRGHISEYIPNPTFEVVARPGAQEEYFRHGSGGKSYREVLGEPMKAIPAFREPGPGWKSWTSWVSTTR</sequence>
<dbReference type="Gene3D" id="3.20.20.140">
    <property type="entry name" value="Metal-dependent hydrolases"/>
    <property type="match status" value="1"/>
</dbReference>
<evidence type="ECO:0000313" key="1">
    <source>
        <dbReference type="EMBL" id="BCI86741.1"/>
    </source>
</evidence>
<protein>
    <recommendedName>
        <fullName evidence="3">Amidohydrolase</fullName>
    </recommendedName>
</protein>
<organism evidence="1 2">
    <name type="scientific">Mycobacterium kansasii</name>
    <dbReference type="NCBI Taxonomy" id="1768"/>
    <lineage>
        <taxon>Bacteria</taxon>
        <taxon>Bacillati</taxon>
        <taxon>Actinomycetota</taxon>
        <taxon>Actinomycetes</taxon>
        <taxon>Mycobacteriales</taxon>
        <taxon>Mycobacteriaceae</taxon>
        <taxon>Mycobacterium</taxon>
    </lineage>
</organism>
<evidence type="ECO:0008006" key="3">
    <source>
        <dbReference type="Google" id="ProtNLM"/>
    </source>
</evidence>
<reference evidence="1 2" key="1">
    <citation type="submission" date="2020-07" db="EMBL/GenBank/DDBJ databases">
        <title>Mycobacterium kansasii (former subtype) with zoonotic potential isolated from diseased indoor pet cat, Japan.</title>
        <authorList>
            <person name="Fukano H."/>
            <person name="Terazono T."/>
            <person name="Hoshino Y."/>
        </authorList>
    </citation>
    <scope>NUCLEOTIDE SEQUENCE [LARGE SCALE GENOMIC DNA]</scope>
    <source>
        <strain evidence="1 2">Kuro-I</strain>
    </source>
</reference>
<proteinExistence type="predicted"/>
<gene>
    <name evidence="1" type="ORF">NIIDMKKI_19470</name>
</gene>
<accession>A0A7G1I6V9</accession>